<dbReference type="SUPFAM" id="SSF56925">
    <property type="entry name" value="OMPA-like"/>
    <property type="match status" value="1"/>
</dbReference>
<feature type="signal peptide" evidence="1">
    <location>
        <begin position="1"/>
        <end position="25"/>
    </location>
</feature>
<dbReference type="Gene3D" id="2.40.160.20">
    <property type="match status" value="1"/>
</dbReference>
<dbReference type="EMBL" id="JAMFTH010000001">
    <property type="protein sequence ID" value="MCP8898664.1"/>
    <property type="molecule type" value="Genomic_DNA"/>
</dbReference>
<evidence type="ECO:0000313" key="3">
    <source>
        <dbReference type="Proteomes" id="UP001139319"/>
    </source>
</evidence>
<dbReference type="RefSeq" id="WP_253966934.1">
    <property type="nucleotide sequence ID" value="NZ_JAMFTH010000001.1"/>
</dbReference>
<accession>A0A9X2KSW7</accession>
<keyword evidence="1" id="KW-0732">Signal</keyword>
<organism evidence="2 3">
    <name type="scientific">Gilvimarinus xylanilyticus</name>
    <dbReference type="NCBI Taxonomy" id="2944139"/>
    <lineage>
        <taxon>Bacteria</taxon>
        <taxon>Pseudomonadati</taxon>
        <taxon>Pseudomonadota</taxon>
        <taxon>Gammaproteobacteria</taxon>
        <taxon>Cellvibrionales</taxon>
        <taxon>Cellvibrionaceae</taxon>
        <taxon>Gilvimarinus</taxon>
    </lineage>
</organism>
<reference evidence="2" key="1">
    <citation type="submission" date="2022-05" db="EMBL/GenBank/DDBJ databases">
        <authorList>
            <person name="Sun H.-N."/>
        </authorList>
    </citation>
    <scope>NUCLEOTIDE SEQUENCE</scope>
    <source>
        <strain evidence="2">HB14</strain>
    </source>
</reference>
<evidence type="ECO:0000256" key="1">
    <source>
        <dbReference type="SAM" id="SignalP"/>
    </source>
</evidence>
<evidence type="ECO:0000313" key="2">
    <source>
        <dbReference type="EMBL" id="MCP8898664.1"/>
    </source>
</evidence>
<sequence length="192" mass="20438">MVKPLNPLTLSIGLVAALSTAPSLAQSNSATAVNYTYGGLQYTEQNLDDYDCNQDGLSAYGSYAIDNNWFALGNLTDVSGDKGCGSTTLRAGGGYHTLLTRGWDLYGTLSVERTDPDHGDSDTGLVAAAGVRGWMFQQLEGKAEVAHHTVFDDTTELNLGANYWFTNALAATLDTSFSDEGESISLGARMNF</sequence>
<dbReference type="InterPro" id="IPR011250">
    <property type="entry name" value="OMP/PagP_B-barrel"/>
</dbReference>
<name>A0A9X2KSW7_9GAMM</name>
<dbReference type="AlphaFoldDB" id="A0A9X2KSW7"/>
<reference evidence="2" key="2">
    <citation type="submission" date="2023-01" db="EMBL/GenBank/DDBJ databases">
        <title>Gilvimarinus xylanilyticus HB14 isolated from Caulerpa lentillifera aquaculture base in Hainan, China.</title>
        <authorList>
            <person name="Zhang Y.-J."/>
        </authorList>
    </citation>
    <scope>NUCLEOTIDE SEQUENCE</scope>
    <source>
        <strain evidence="2">HB14</strain>
    </source>
</reference>
<proteinExistence type="predicted"/>
<gene>
    <name evidence="2" type="ORF">M6D89_05055</name>
</gene>
<dbReference type="Proteomes" id="UP001139319">
    <property type="component" value="Unassembled WGS sequence"/>
</dbReference>
<comment type="caution">
    <text evidence="2">The sequence shown here is derived from an EMBL/GenBank/DDBJ whole genome shotgun (WGS) entry which is preliminary data.</text>
</comment>
<keyword evidence="3" id="KW-1185">Reference proteome</keyword>
<protein>
    <submittedName>
        <fullName evidence="2">Porin family protein</fullName>
    </submittedName>
</protein>
<feature type="chain" id="PRO_5040790858" evidence="1">
    <location>
        <begin position="26"/>
        <end position="192"/>
    </location>
</feature>